<keyword evidence="4" id="KW-1185">Reference proteome</keyword>
<dbReference type="Pfam" id="PF01569">
    <property type="entry name" value="PAP2"/>
    <property type="match status" value="1"/>
</dbReference>
<dbReference type="STRING" id="94128.A0A2A3E021"/>
<dbReference type="PANTHER" id="PTHR14969:SF13">
    <property type="entry name" value="AT30094P"/>
    <property type="match status" value="1"/>
</dbReference>
<dbReference type="OrthoDB" id="10266771at2759"/>
<feature type="transmembrane region" description="Helical" evidence="1">
    <location>
        <begin position="169"/>
        <end position="192"/>
    </location>
</feature>
<keyword evidence="1" id="KW-1133">Transmembrane helix</keyword>
<dbReference type="EMBL" id="KZ288515">
    <property type="protein sequence ID" value="PBC25110.1"/>
    <property type="molecule type" value="Genomic_DNA"/>
</dbReference>
<evidence type="ECO:0000259" key="2">
    <source>
        <dbReference type="SMART" id="SM00014"/>
    </source>
</evidence>
<name>A0A2A3E021_APICC</name>
<dbReference type="InterPro" id="IPR036938">
    <property type="entry name" value="PAP2/HPO_sf"/>
</dbReference>
<dbReference type="SUPFAM" id="SSF48317">
    <property type="entry name" value="Acid phosphatase/Vanadium-dependent haloperoxidase"/>
    <property type="match status" value="1"/>
</dbReference>
<evidence type="ECO:0000313" key="4">
    <source>
        <dbReference type="Proteomes" id="UP000242457"/>
    </source>
</evidence>
<sequence length="216" mass="24834">MNKVLYKNKKREIPLIIRNTLDLDIKLTKVFAECIEDLKPMRKLKAYYKILEVSCHGIIWLALSLAFIWILNSKSLYQVQINLITALLLDIIIIAILKALTGRKRPAHNNDPFSIGPDKYAFPSGHASRSMLILYFFAYIWPVSAIFLTILLMWVFAVVMSRILMRRHHILDVCAGLLVGYAEGMLMNILYLNDETCLNLVSWLINEKMAGAEYDV</sequence>
<keyword evidence="1" id="KW-0812">Transmembrane</keyword>
<dbReference type="GO" id="GO:0042392">
    <property type="term" value="F:sphingosine-1-phosphate phosphatase activity"/>
    <property type="evidence" value="ECO:0007669"/>
    <property type="project" value="TreeGrafter"/>
</dbReference>
<evidence type="ECO:0000313" key="3">
    <source>
        <dbReference type="EMBL" id="PBC25110.1"/>
    </source>
</evidence>
<keyword evidence="1" id="KW-0472">Membrane</keyword>
<feature type="transmembrane region" description="Helical" evidence="1">
    <location>
        <begin position="77"/>
        <end position="97"/>
    </location>
</feature>
<organism evidence="3 4">
    <name type="scientific">Apis cerana cerana</name>
    <name type="common">Oriental honeybee</name>
    <dbReference type="NCBI Taxonomy" id="94128"/>
    <lineage>
        <taxon>Eukaryota</taxon>
        <taxon>Metazoa</taxon>
        <taxon>Ecdysozoa</taxon>
        <taxon>Arthropoda</taxon>
        <taxon>Hexapoda</taxon>
        <taxon>Insecta</taxon>
        <taxon>Pterygota</taxon>
        <taxon>Neoptera</taxon>
        <taxon>Endopterygota</taxon>
        <taxon>Hymenoptera</taxon>
        <taxon>Apocrita</taxon>
        <taxon>Aculeata</taxon>
        <taxon>Apoidea</taxon>
        <taxon>Anthophila</taxon>
        <taxon>Apidae</taxon>
        <taxon>Apis</taxon>
    </lineage>
</organism>
<evidence type="ECO:0000256" key="1">
    <source>
        <dbReference type="SAM" id="Phobius"/>
    </source>
</evidence>
<dbReference type="InterPro" id="IPR000326">
    <property type="entry name" value="PAP2/HPO"/>
</dbReference>
<dbReference type="Gene3D" id="1.20.144.10">
    <property type="entry name" value="Phosphatidic acid phosphatase type 2/haloperoxidase"/>
    <property type="match status" value="1"/>
</dbReference>
<proteinExistence type="predicted"/>
<dbReference type="CDD" id="cd03391">
    <property type="entry name" value="PAP2_containing_2_like"/>
    <property type="match status" value="1"/>
</dbReference>
<feature type="transmembrane region" description="Helical" evidence="1">
    <location>
        <begin position="132"/>
        <end position="157"/>
    </location>
</feature>
<dbReference type="Proteomes" id="UP000242457">
    <property type="component" value="Unassembled WGS sequence"/>
</dbReference>
<gene>
    <name evidence="3" type="ORF">APICC_02660</name>
</gene>
<protein>
    <submittedName>
        <fullName evidence="3">Presqualene diphosphate phosphatase</fullName>
    </submittedName>
</protein>
<dbReference type="PANTHER" id="PTHR14969">
    <property type="entry name" value="SPHINGOSINE-1-PHOSPHATE PHOSPHOHYDROLASE"/>
    <property type="match status" value="1"/>
</dbReference>
<dbReference type="AlphaFoldDB" id="A0A2A3E021"/>
<dbReference type="SMART" id="SM00014">
    <property type="entry name" value="acidPPc"/>
    <property type="match status" value="1"/>
</dbReference>
<reference evidence="3 4" key="1">
    <citation type="submission" date="2014-07" db="EMBL/GenBank/DDBJ databases">
        <title>Genomic and transcriptomic analysis on Apis cerana provide comprehensive insights into honey bee biology.</title>
        <authorList>
            <person name="Diao Q."/>
            <person name="Sun L."/>
            <person name="Zheng H."/>
            <person name="Zheng H."/>
            <person name="Xu S."/>
            <person name="Wang S."/>
            <person name="Zeng Z."/>
            <person name="Hu F."/>
            <person name="Su S."/>
            <person name="Wu J."/>
        </authorList>
    </citation>
    <scope>NUCLEOTIDE SEQUENCE [LARGE SCALE GENOMIC DNA]</scope>
    <source>
        <tissue evidence="3">Pupae without intestine</tissue>
    </source>
</reference>
<feature type="domain" description="Phosphatidic acid phosphatase type 2/haloperoxidase" evidence="2">
    <location>
        <begin position="79"/>
        <end position="188"/>
    </location>
</feature>
<accession>A0A2A3E021</accession>
<feature type="transmembrane region" description="Helical" evidence="1">
    <location>
        <begin position="50"/>
        <end position="71"/>
    </location>
</feature>